<evidence type="ECO:0000313" key="2">
    <source>
        <dbReference type="EMBL" id="HFI92764.1"/>
    </source>
</evidence>
<proteinExistence type="predicted"/>
<gene>
    <name evidence="2" type="ORF">ENS31_14690</name>
</gene>
<evidence type="ECO:0000256" key="1">
    <source>
        <dbReference type="SAM" id="MobiDB-lite"/>
    </source>
</evidence>
<dbReference type="EMBL" id="DSUJ01000011">
    <property type="protein sequence ID" value="HFI92764.1"/>
    <property type="molecule type" value="Genomic_DNA"/>
</dbReference>
<reference evidence="2" key="1">
    <citation type="journal article" date="2020" name="mSystems">
        <title>Genome- and Community-Level Interaction Insights into Carbon Utilization and Element Cycling Functions of Hydrothermarchaeota in Hydrothermal Sediment.</title>
        <authorList>
            <person name="Zhou Z."/>
            <person name="Liu Y."/>
            <person name="Xu W."/>
            <person name="Pan J."/>
            <person name="Luo Z.H."/>
            <person name="Li M."/>
        </authorList>
    </citation>
    <scope>NUCLEOTIDE SEQUENCE [LARGE SCALE GENOMIC DNA]</scope>
    <source>
        <strain evidence="2">SpSt-479</strain>
    </source>
</reference>
<name>A0A7V3E8Z0_9BACT</name>
<feature type="region of interest" description="Disordered" evidence="1">
    <location>
        <begin position="96"/>
        <end position="123"/>
    </location>
</feature>
<accession>A0A7V3E8Z0</accession>
<sequence length="272" mass="32024">MKTFLLILISVVFTLGFIANKIVDEKIRKALTQFNISEDYAKNQILSNIAGPSYYIPNVRILKNLALGERAELVKTIGVGIKEYVSSEEFINKYNQYREDRKPNPPEEPKYSEQLKKEQKESLTKSISDLEKQMTNMSSDQKTMFEDVVKQLKQQLKDIDDPNNTMYSPEMDTYIKQGYDMQVETYKAQVAEWEKTYPLNNPKPMIKSWINEFLEKSKDIDFNAQLKTEKGKQIFVNPTYERKDYQWKLYFRAGKEPVETARTFAQQWLKEL</sequence>
<comment type="caution">
    <text evidence="2">The sequence shown here is derived from an EMBL/GenBank/DDBJ whole genome shotgun (WGS) entry which is preliminary data.</text>
</comment>
<organism evidence="2">
    <name type="scientific">Ignavibacterium album</name>
    <dbReference type="NCBI Taxonomy" id="591197"/>
    <lineage>
        <taxon>Bacteria</taxon>
        <taxon>Pseudomonadati</taxon>
        <taxon>Ignavibacteriota</taxon>
        <taxon>Ignavibacteria</taxon>
        <taxon>Ignavibacteriales</taxon>
        <taxon>Ignavibacteriaceae</taxon>
        <taxon>Ignavibacterium</taxon>
    </lineage>
</organism>
<protein>
    <submittedName>
        <fullName evidence="2">Uncharacterized protein</fullName>
    </submittedName>
</protein>
<dbReference type="AlphaFoldDB" id="A0A7V3E8Z0"/>